<keyword evidence="5" id="KW-0862">Zinc</keyword>
<evidence type="ECO:0000256" key="6">
    <source>
        <dbReference type="ARBA" id="ARBA00032577"/>
    </source>
</evidence>
<dbReference type="SUPFAM" id="SSF50447">
    <property type="entry name" value="Translation proteins"/>
    <property type="match status" value="1"/>
</dbReference>
<keyword evidence="4" id="KW-0479">Metal-binding</keyword>
<dbReference type="GO" id="GO:0005524">
    <property type="term" value="F:ATP binding"/>
    <property type="evidence" value="ECO:0007669"/>
    <property type="project" value="InterPro"/>
</dbReference>
<evidence type="ECO:0000259" key="7">
    <source>
        <dbReference type="PROSITE" id="PS50860"/>
    </source>
</evidence>
<evidence type="ECO:0000313" key="8">
    <source>
        <dbReference type="EMBL" id="KZB64607.1"/>
    </source>
</evidence>
<dbReference type="GO" id="GO:0006419">
    <property type="term" value="P:alanyl-tRNA aminoacylation"/>
    <property type="evidence" value="ECO:0007669"/>
    <property type="project" value="InterPro"/>
</dbReference>
<dbReference type="GO" id="GO:0004813">
    <property type="term" value="F:alanine-tRNA ligase activity"/>
    <property type="evidence" value="ECO:0007669"/>
    <property type="project" value="InterPro"/>
</dbReference>
<evidence type="ECO:0000256" key="5">
    <source>
        <dbReference type="ARBA" id="ARBA00022833"/>
    </source>
</evidence>
<dbReference type="SUPFAM" id="SSF55186">
    <property type="entry name" value="ThrRS/AlaRS common domain"/>
    <property type="match status" value="1"/>
</dbReference>
<reference evidence="8 9" key="1">
    <citation type="submission" date="2015-12" db="EMBL/GenBank/DDBJ databases">
        <title>Genome sequence of Thalassospira lucentensis MCCC 1A02072.</title>
        <authorList>
            <person name="Lu L."/>
            <person name="Lai Q."/>
            <person name="Shao Z."/>
            <person name="Qian P."/>
        </authorList>
    </citation>
    <scope>NUCLEOTIDE SEQUENCE [LARGE SCALE GENOMIC DNA]</scope>
    <source>
        <strain evidence="8 9">MCCC 1A02072</strain>
    </source>
</reference>
<dbReference type="InterPro" id="IPR018165">
    <property type="entry name" value="Ala-tRNA-synth_IIc_core"/>
</dbReference>
<evidence type="ECO:0000256" key="3">
    <source>
        <dbReference type="ARBA" id="ARBA00017959"/>
    </source>
</evidence>
<comment type="cofactor">
    <cofactor evidence="1">
        <name>Zn(2+)</name>
        <dbReference type="ChEBI" id="CHEBI:29105"/>
    </cofactor>
</comment>
<sequence>MEESVTRLLFREDAYRRNCDAKVISISDRGIELDQTVFYATAGGQTGDVGIFKTADGREMPVATTIKDRDSGKILHIIAEDHDLPAIGDTITAELDWETRHRLMRFHTCLHLLCAIVEGDVTGGNIAAHKARLDFNLPDEAPDKDELTARLNELIASNAGVYDGEISVAELKANPELVRTMSVQPPMDGNSIRTVTIEGIDYQPCGGTHVKSTAEIGRVLVAKIEKKGRQNRRINIVFDE</sequence>
<dbReference type="GO" id="GO:0002161">
    <property type="term" value="F:aminoacyl-tRNA deacylase activity"/>
    <property type="evidence" value="ECO:0007669"/>
    <property type="project" value="UniProtKB-ARBA"/>
</dbReference>
<dbReference type="Pfam" id="PF01411">
    <property type="entry name" value="tRNA-synt_2c"/>
    <property type="match status" value="1"/>
</dbReference>
<proteinExistence type="predicted"/>
<evidence type="ECO:0000256" key="4">
    <source>
        <dbReference type="ARBA" id="ARBA00022723"/>
    </source>
</evidence>
<dbReference type="SMART" id="SM00863">
    <property type="entry name" value="tRNA_SAD"/>
    <property type="match status" value="1"/>
</dbReference>
<accession>A0A154L5P6</accession>
<dbReference type="EMBL" id="LPVY01000012">
    <property type="protein sequence ID" value="KZB64607.1"/>
    <property type="molecule type" value="Genomic_DNA"/>
</dbReference>
<feature type="domain" description="Alanyl-transfer RNA synthetases family profile" evidence="7">
    <location>
        <begin position="1"/>
        <end position="240"/>
    </location>
</feature>
<comment type="subcellular location">
    <subcellularLocation>
        <location evidence="2">Cytoplasm</location>
    </subcellularLocation>
</comment>
<evidence type="ECO:0000256" key="1">
    <source>
        <dbReference type="ARBA" id="ARBA00001947"/>
    </source>
</evidence>
<protein>
    <recommendedName>
        <fullName evidence="3">Alanine--tRNA ligase</fullName>
    </recommendedName>
    <alternativeName>
        <fullName evidence="6">Alanyl-tRNA synthetase</fullName>
    </alternativeName>
</protein>
<evidence type="ECO:0000313" key="9">
    <source>
        <dbReference type="Proteomes" id="UP000076335"/>
    </source>
</evidence>
<dbReference type="Pfam" id="PF07973">
    <property type="entry name" value="tRNA_SAD"/>
    <property type="match status" value="1"/>
</dbReference>
<dbReference type="PANTHER" id="PTHR43462:SF1">
    <property type="entry name" value="ALANYL-TRNA EDITING PROTEIN AARSD1"/>
    <property type="match status" value="1"/>
</dbReference>
<dbReference type="GO" id="GO:0005737">
    <property type="term" value="C:cytoplasm"/>
    <property type="evidence" value="ECO:0007669"/>
    <property type="project" value="UniProtKB-SubCell"/>
</dbReference>
<dbReference type="InterPro" id="IPR018163">
    <property type="entry name" value="Thr/Ala-tRNA-synth_IIc_edit"/>
</dbReference>
<organism evidence="8 9">
    <name type="scientific">Thalassospira lucentensis</name>
    <dbReference type="NCBI Taxonomy" id="168935"/>
    <lineage>
        <taxon>Bacteria</taxon>
        <taxon>Pseudomonadati</taxon>
        <taxon>Pseudomonadota</taxon>
        <taxon>Alphaproteobacteria</taxon>
        <taxon>Rhodospirillales</taxon>
        <taxon>Thalassospiraceae</taxon>
        <taxon>Thalassospira</taxon>
    </lineage>
</organism>
<evidence type="ECO:0000256" key="2">
    <source>
        <dbReference type="ARBA" id="ARBA00004496"/>
    </source>
</evidence>
<dbReference type="Gene3D" id="2.40.30.130">
    <property type="match status" value="1"/>
</dbReference>
<dbReference type="InterPro" id="IPR012947">
    <property type="entry name" value="tRNA_SAD"/>
</dbReference>
<dbReference type="InterPro" id="IPR051335">
    <property type="entry name" value="Alanyl-tRNA_Editing_Enzymes"/>
</dbReference>
<dbReference type="PROSITE" id="PS50860">
    <property type="entry name" value="AA_TRNA_LIGASE_II_ALA"/>
    <property type="match status" value="1"/>
</dbReference>
<dbReference type="GO" id="GO:0046872">
    <property type="term" value="F:metal ion binding"/>
    <property type="evidence" value="ECO:0007669"/>
    <property type="project" value="UniProtKB-KW"/>
</dbReference>
<dbReference type="InterPro" id="IPR009000">
    <property type="entry name" value="Transl_B-barrel_sf"/>
</dbReference>
<dbReference type="Proteomes" id="UP000076335">
    <property type="component" value="Unassembled WGS sequence"/>
</dbReference>
<dbReference type="InterPro" id="IPR018164">
    <property type="entry name" value="Ala-tRNA-synth_IIc_N"/>
</dbReference>
<gene>
    <name evidence="8" type="ORF">AUP42_01555</name>
</gene>
<dbReference type="GO" id="GO:0003676">
    <property type="term" value="F:nucleic acid binding"/>
    <property type="evidence" value="ECO:0007669"/>
    <property type="project" value="InterPro"/>
</dbReference>
<keyword evidence="8" id="KW-0378">Hydrolase</keyword>
<dbReference type="AlphaFoldDB" id="A0A154L5P6"/>
<name>A0A154L5P6_9PROT</name>
<dbReference type="Gene3D" id="3.30.980.10">
    <property type="entry name" value="Threonyl-trna Synthetase, Chain A, domain 2"/>
    <property type="match status" value="1"/>
</dbReference>
<comment type="caution">
    <text evidence="8">The sequence shown here is derived from an EMBL/GenBank/DDBJ whole genome shotgun (WGS) entry which is preliminary data.</text>
</comment>
<dbReference type="PANTHER" id="PTHR43462">
    <property type="entry name" value="ALANYL-TRNA EDITING PROTEIN"/>
    <property type="match status" value="1"/>
</dbReference>